<dbReference type="PANTHER" id="PTHR10587">
    <property type="entry name" value="GLYCOSYL TRANSFERASE-RELATED"/>
    <property type="match status" value="1"/>
</dbReference>
<keyword evidence="18" id="KW-0961">Cell wall biogenesis/degradation</keyword>
<keyword evidence="14" id="KW-0325">Glycoprotein</keyword>
<evidence type="ECO:0000256" key="22">
    <source>
        <dbReference type="SAM" id="MobiDB-lite"/>
    </source>
</evidence>
<dbReference type="InterPro" id="IPR002509">
    <property type="entry name" value="NODB_dom"/>
</dbReference>
<comment type="catalytic activity">
    <reaction evidence="21">
        <text>[(1-&gt;4)-N-acetyl-beta-D-glucosaminyl](n) + n H2O = chitosan + n acetate</text>
        <dbReference type="Rhea" id="RHEA:10464"/>
        <dbReference type="Rhea" id="RHEA-COMP:9593"/>
        <dbReference type="Rhea" id="RHEA-COMP:9597"/>
        <dbReference type="ChEBI" id="CHEBI:15377"/>
        <dbReference type="ChEBI" id="CHEBI:17029"/>
        <dbReference type="ChEBI" id="CHEBI:30089"/>
        <dbReference type="ChEBI" id="CHEBI:57704"/>
        <dbReference type="EC" id="3.5.1.41"/>
    </reaction>
    <physiologicalReaction direction="left-to-right" evidence="21">
        <dbReference type="Rhea" id="RHEA:10465"/>
    </physiologicalReaction>
</comment>
<protein>
    <recommendedName>
        <fullName evidence="20">chitin deacetylase</fullName>
        <ecNumber evidence="20">3.5.1.41</ecNumber>
    </recommendedName>
</protein>
<evidence type="ECO:0000256" key="5">
    <source>
        <dbReference type="ARBA" id="ARBA00022475"/>
    </source>
</evidence>
<dbReference type="GO" id="GO:0098552">
    <property type="term" value="C:side of membrane"/>
    <property type="evidence" value="ECO:0007669"/>
    <property type="project" value="UniProtKB-KW"/>
</dbReference>
<reference evidence="24 25" key="1">
    <citation type="submission" date="2014-11" db="EMBL/GenBank/DDBJ databases">
        <authorList>
            <person name="Wibberg Daniel"/>
        </authorList>
    </citation>
    <scope>NUCLEOTIDE SEQUENCE [LARGE SCALE GENOMIC DNA]</scope>
    <source>
        <strain evidence="24">Rhizoctonia solani AG1-IB 7/3/14</strain>
    </source>
</reference>
<feature type="compositionally biased region" description="Low complexity" evidence="22">
    <location>
        <begin position="419"/>
        <end position="458"/>
    </location>
</feature>
<evidence type="ECO:0000256" key="9">
    <source>
        <dbReference type="ARBA" id="ARBA00022723"/>
    </source>
</evidence>
<keyword evidence="9" id="KW-0479">Metal-binding</keyword>
<evidence type="ECO:0000256" key="7">
    <source>
        <dbReference type="ARBA" id="ARBA00022525"/>
    </source>
</evidence>
<keyword evidence="13" id="KW-0472">Membrane</keyword>
<keyword evidence="17" id="KW-0449">Lipoprotein</keyword>
<dbReference type="PROSITE" id="PS51677">
    <property type="entry name" value="NODB"/>
    <property type="match status" value="1"/>
</dbReference>
<evidence type="ECO:0000256" key="6">
    <source>
        <dbReference type="ARBA" id="ARBA00022512"/>
    </source>
</evidence>
<comment type="similarity">
    <text evidence="4">Belongs to the polysaccharide deacetylase family.</text>
</comment>
<feature type="domain" description="NodB homology" evidence="23">
    <location>
        <begin position="207"/>
        <end position="400"/>
    </location>
</feature>
<evidence type="ECO:0000256" key="21">
    <source>
        <dbReference type="ARBA" id="ARBA00048494"/>
    </source>
</evidence>
<dbReference type="GO" id="GO:0046872">
    <property type="term" value="F:metal ion binding"/>
    <property type="evidence" value="ECO:0007669"/>
    <property type="project" value="UniProtKB-KW"/>
</dbReference>
<evidence type="ECO:0000256" key="10">
    <source>
        <dbReference type="ARBA" id="ARBA00022729"/>
    </source>
</evidence>
<dbReference type="CDD" id="cd10952">
    <property type="entry name" value="CE4_MrCDA_like"/>
    <property type="match status" value="1"/>
</dbReference>
<keyword evidence="7" id="KW-0964">Secreted</keyword>
<sequence length="486" mass="51569">MLPGWCLHPLQHSPVTRFGAHLRFYTLHNMRSSAVALLLAGAVAAHGGVDHGDHITFLRSLHSSNFPPTPVKRQANNNIPPLESIGPALPSEAPVPLRATPTPGTKSPINGAPDLPAATINLASYPAFMSAPDVNSPEVKQWIAEVAASGVEIPNIPKNVAAPAGSGQSLCQINPEAALKSNAQGNCWWSCGSCTRDTDIDTCPDKMTWGLTFDDGPSPYTPKVLNYLEEQKLKATFYVIGSNVIDKPAILQATYLAGHEIALHTWSHRALTTLSNEEIIAELGWNMKAIKDVTGVTPKGMRPPYGDIDDRVRAICKAMKLTPVMWTTEGELQYDSNDWRVNDGSQTGPQLLQTFNSLLDRASQLNTGFVSLQHDLYAQTVNMAVGYFLPAGVSHNPPFVLQSVNECHKRPLSEAYIETSTGSTTPSGGNSTATSTGANATGTSRGTGNSGASTNTNTNGALPQSIVSFVGAGLMSVLVGGALALL</sequence>
<evidence type="ECO:0000256" key="4">
    <source>
        <dbReference type="ARBA" id="ARBA00010973"/>
    </source>
</evidence>
<gene>
    <name evidence="24" type="ORF">RSOLAG1IB_04707</name>
</gene>
<evidence type="ECO:0000256" key="18">
    <source>
        <dbReference type="ARBA" id="ARBA00023316"/>
    </source>
</evidence>
<keyword evidence="15" id="KW-0119">Carbohydrate metabolism</keyword>
<dbReference type="EMBL" id="LN679105">
    <property type="protein sequence ID" value="CEL61957.1"/>
    <property type="molecule type" value="Genomic_DNA"/>
</dbReference>
<dbReference type="FunFam" id="3.20.20.370:FF:000004">
    <property type="entry name" value="Related to Chitin deacetylase"/>
    <property type="match status" value="1"/>
</dbReference>
<dbReference type="InterPro" id="IPR011330">
    <property type="entry name" value="Glyco_hydro/deAcase_b/a-brl"/>
</dbReference>
<evidence type="ECO:0000256" key="8">
    <source>
        <dbReference type="ARBA" id="ARBA00022622"/>
    </source>
</evidence>
<organism evidence="24 25">
    <name type="scientific">Thanatephorus cucumeris (strain AG1-IB / isolate 7/3/14)</name>
    <name type="common">Lettuce bottom rot fungus</name>
    <name type="synonym">Rhizoctonia solani</name>
    <dbReference type="NCBI Taxonomy" id="1108050"/>
    <lineage>
        <taxon>Eukaryota</taxon>
        <taxon>Fungi</taxon>
        <taxon>Dikarya</taxon>
        <taxon>Basidiomycota</taxon>
        <taxon>Agaricomycotina</taxon>
        <taxon>Agaricomycetes</taxon>
        <taxon>Cantharellales</taxon>
        <taxon>Ceratobasidiaceae</taxon>
        <taxon>Rhizoctonia</taxon>
        <taxon>Rhizoctonia solani AG-1</taxon>
    </lineage>
</organism>
<evidence type="ECO:0000256" key="12">
    <source>
        <dbReference type="ARBA" id="ARBA00023024"/>
    </source>
</evidence>
<evidence type="ECO:0000313" key="25">
    <source>
        <dbReference type="Proteomes" id="UP000059188"/>
    </source>
</evidence>
<dbReference type="STRING" id="1108050.A0A0B7G0I7"/>
<evidence type="ECO:0000256" key="19">
    <source>
        <dbReference type="ARBA" id="ARBA00023326"/>
    </source>
</evidence>
<dbReference type="GO" id="GO:0000272">
    <property type="term" value="P:polysaccharide catabolic process"/>
    <property type="evidence" value="ECO:0007669"/>
    <property type="project" value="UniProtKB-KW"/>
</dbReference>
<evidence type="ECO:0000256" key="15">
    <source>
        <dbReference type="ARBA" id="ARBA00023277"/>
    </source>
</evidence>
<evidence type="ECO:0000259" key="23">
    <source>
        <dbReference type="PROSITE" id="PS51677"/>
    </source>
</evidence>
<evidence type="ECO:0000256" key="20">
    <source>
        <dbReference type="ARBA" id="ARBA00024056"/>
    </source>
</evidence>
<comment type="subcellular location">
    <subcellularLocation>
        <location evidence="3">Cell membrane</location>
        <topology evidence="3">Lipid-anchor</topology>
        <topology evidence="3">GPI-anchor</topology>
    </subcellularLocation>
    <subcellularLocation>
        <location evidence="2">Secreted</location>
        <location evidence="2">Cell wall</location>
    </subcellularLocation>
</comment>
<dbReference type="GO" id="GO:0071555">
    <property type="term" value="P:cell wall organization"/>
    <property type="evidence" value="ECO:0007669"/>
    <property type="project" value="UniProtKB-KW"/>
</dbReference>
<keyword evidence="19" id="KW-0624">Polysaccharide degradation</keyword>
<dbReference type="GO" id="GO:0005886">
    <property type="term" value="C:plasma membrane"/>
    <property type="evidence" value="ECO:0007669"/>
    <property type="project" value="UniProtKB-SubCell"/>
</dbReference>
<evidence type="ECO:0000256" key="17">
    <source>
        <dbReference type="ARBA" id="ARBA00023288"/>
    </source>
</evidence>
<evidence type="ECO:0000256" key="3">
    <source>
        <dbReference type="ARBA" id="ARBA00004609"/>
    </source>
</evidence>
<dbReference type="Pfam" id="PF01522">
    <property type="entry name" value="Polysacc_deac_1"/>
    <property type="match status" value="1"/>
</dbReference>
<evidence type="ECO:0000256" key="13">
    <source>
        <dbReference type="ARBA" id="ARBA00023136"/>
    </source>
</evidence>
<dbReference type="SUPFAM" id="SSF88713">
    <property type="entry name" value="Glycoside hydrolase/deacetylase"/>
    <property type="match status" value="1"/>
</dbReference>
<evidence type="ECO:0000256" key="16">
    <source>
        <dbReference type="ARBA" id="ARBA00023285"/>
    </source>
</evidence>
<keyword evidence="5" id="KW-1003">Cell membrane</keyword>
<keyword evidence="11" id="KW-0378">Hydrolase</keyword>
<evidence type="ECO:0000256" key="14">
    <source>
        <dbReference type="ARBA" id="ARBA00023180"/>
    </source>
</evidence>
<dbReference type="AlphaFoldDB" id="A0A0B7G0I7"/>
<keyword evidence="8" id="KW-0336">GPI-anchor</keyword>
<evidence type="ECO:0000313" key="24">
    <source>
        <dbReference type="EMBL" id="CEL61957.1"/>
    </source>
</evidence>
<keyword evidence="12" id="KW-0146">Chitin degradation</keyword>
<dbReference type="Gene3D" id="3.20.20.370">
    <property type="entry name" value="Glycoside hydrolase/deacetylase"/>
    <property type="match status" value="1"/>
</dbReference>
<dbReference type="InterPro" id="IPR050248">
    <property type="entry name" value="Polysacc_deacetylase_ArnD"/>
</dbReference>
<dbReference type="GO" id="GO:0009272">
    <property type="term" value="P:fungal-type cell wall biogenesis"/>
    <property type="evidence" value="ECO:0007669"/>
    <property type="project" value="UniProtKB-ARBA"/>
</dbReference>
<dbReference type="EC" id="3.5.1.41" evidence="20"/>
<evidence type="ECO:0000256" key="11">
    <source>
        <dbReference type="ARBA" id="ARBA00022801"/>
    </source>
</evidence>
<keyword evidence="25" id="KW-1185">Reference proteome</keyword>
<accession>A0A0B7G0I7</accession>
<keyword evidence="10" id="KW-0732">Signal</keyword>
<comment type="cofactor">
    <cofactor evidence="1">
        <name>Co(2+)</name>
        <dbReference type="ChEBI" id="CHEBI:48828"/>
    </cofactor>
</comment>
<proteinExistence type="inferred from homology"/>
<evidence type="ECO:0000256" key="1">
    <source>
        <dbReference type="ARBA" id="ARBA00001941"/>
    </source>
</evidence>
<dbReference type="PANTHER" id="PTHR10587:SF133">
    <property type="entry name" value="CHITIN DEACETYLASE 1-RELATED"/>
    <property type="match status" value="1"/>
</dbReference>
<name>A0A0B7G0I7_THACB</name>
<dbReference type="Proteomes" id="UP000059188">
    <property type="component" value="Unassembled WGS sequence"/>
</dbReference>
<keyword evidence="6" id="KW-0134">Cell wall</keyword>
<dbReference type="GO" id="GO:0006032">
    <property type="term" value="P:chitin catabolic process"/>
    <property type="evidence" value="ECO:0007669"/>
    <property type="project" value="UniProtKB-KW"/>
</dbReference>
<dbReference type="OrthoDB" id="407355at2759"/>
<keyword evidence="16" id="KW-0170">Cobalt</keyword>
<dbReference type="GO" id="GO:0004099">
    <property type="term" value="F:chitin deacetylase activity"/>
    <property type="evidence" value="ECO:0007669"/>
    <property type="project" value="UniProtKB-EC"/>
</dbReference>
<feature type="region of interest" description="Disordered" evidence="22">
    <location>
        <begin position="418"/>
        <end position="458"/>
    </location>
</feature>
<evidence type="ECO:0000256" key="2">
    <source>
        <dbReference type="ARBA" id="ARBA00004191"/>
    </source>
</evidence>